<feature type="transmembrane region" description="Helical" evidence="1">
    <location>
        <begin position="53"/>
        <end position="78"/>
    </location>
</feature>
<dbReference type="EMBL" id="GELH01000795">
    <property type="protein sequence ID" value="JAS03477.1"/>
    <property type="molecule type" value="Transcribed_RNA"/>
</dbReference>
<evidence type="ECO:0000256" key="1">
    <source>
        <dbReference type="SAM" id="Phobius"/>
    </source>
</evidence>
<organism evidence="2">
    <name type="scientific">Pinctada fucata</name>
    <name type="common">Akoya pearl oyster</name>
    <name type="synonym">Pinctada imbricata fucata</name>
    <dbReference type="NCBI Taxonomy" id="50426"/>
    <lineage>
        <taxon>Eukaryota</taxon>
        <taxon>Metazoa</taxon>
        <taxon>Spiralia</taxon>
        <taxon>Lophotrochozoa</taxon>
        <taxon>Mollusca</taxon>
        <taxon>Bivalvia</taxon>
        <taxon>Autobranchia</taxon>
        <taxon>Pteriomorphia</taxon>
        <taxon>Pterioida</taxon>
        <taxon>Pterioidea</taxon>
        <taxon>Pteriidae</taxon>
        <taxon>Pinctada</taxon>
    </lineage>
</organism>
<protein>
    <submittedName>
        <fullName evidence="2">Uncharacterized protein</fullName>
    </submittedName>
</protein>
<proteinExistence type="predicted"/>
<dbReference type="AlphaFoldDB" id="A0A194ALX5"/>
<sequence>MEKIFLKNLNYYYPSSTDNMKTHYYVMYKNVHGGSHVFDECINQKLVSGRLSIHALIFGMAPIFSIWACIGGASLLLADKLEHRSYTTMSANDNLSPTKNPFLPFSFIILSNDFIRLGKTSVVNLAWRSAFFPASFSKNTLICSDIASPHIPMIASVAFSPQRSSLP</sequence>
<dbReference type="EMBL" id="GELH01000796">
    <property type="protein sequence ID" value="JAS03476.1"/>
    <property type="molecule type" value="Transcribed_RNA"/>
</dbReference>
<name>A0A194ALX5_PINFU</name>
<reference evidence="2" key="1">
    <citation type="submission" date="2016-03" db="EMBL/GenBank/DDBJ databases">
        <authorList>
            <person name="Ploux O."/>
        </authorList>
    </citation>
    <scope>NUCLEOTIDE SEQUENCE</scope>
    <source>
        <tissue evidence="2">Mantle</tissue>
    </source>
</reference>
<evidence type="ECO:0000313" key="2">
    <source>
        <dbReference type="EMBL" id="JAS03477.1"/>
    </source>
</evidence>
<keyword evidence="1" id="KW-1133">Transmembrane helix</keyword>
<keyword evidence="1" id="KW-0812">Transmembrane</keyword>
<accession>A0A194ALX5</accession>
<keyword evidence="1" id="KW-0472">Membrane</keyword>